<gene>
    <name evidence="3" type="ORF">As57867_023782</name>
</gene>
<feature type="non-terminal residue" evidence="3">
    <location>
        <position position="133"/>
    </location>
</feature>
<comment type="caution">
    <text evidence="3">The sequence shown here is derived from an EMBL/GenBank/DDBJ whole genome shotgun (WGS) entry which is preliminary data.</text>
</comment>
<evidence type="ECO:0000256" key="1">
    <source>
        <dbReference type="SAM" id="MobiDB-lite"/>
    </source>
</evidence>
<evidence type="ECO:0000256" key="2">
    <source>
        <dbReference type="SAM" id="SignalP"/>
    </source>
</evidence>
<feature type="chain" id="PRO_5025601796" description="RxLR effector protein" evidence="2">
    <location>
        <begin position="23"/>
        <end position="133"/>
    </location>
</feature>
<evidence type="ECO:0008006" key="4">
    <source>
        <dbReference type="Google" id="ProtNLM"/>
    </source>
</evidence>
<keyword evidence="2" id="KW-0732">Signal</keyword>
<proteinExistence type="predicted"/>
<sequence>MKVLSPVLPIVALAALFHETTAAIHSNPVITATGHRNLQQRIQYSNRRELQKRKSVPDEVRRALGNSVSDDKVWPSRELQGSHNYAADEARRALKNSVSDDKVWASRELQGSHNYAADEARRALKNSVSDDKV</sequence>
<feature type="signal peptide" evidence="2">
    <location>
        <begin position="1"/>
        <end position="22"/>
    </location>
</feature>
<feature type="region of interest" description="Disordered" evidence="1">
    <location>
        <begin position="43"/>
        <end position="67"/>
    </location>
</feature>
<name>A0A6A4XMI0_9STRA</name>
<dbReference type="EMBL" id="VJMH01007320">
    <property type="protein sequence ID" value="KAF0684125.1"/>
    <property type="molecule type" value="Genomic_DNA"/>
</dbReference>
<accession>A0A6A4XMI0</accession>
<evidence type="ECO:0000313" key="3">
    <source>
        <dbReference type="EMBL" id="KAF0684125.1"/>
    </source>
</evidence>
<reference evidence="3" key="1">
    <citation type="submission" date="2019-06" db="EMBL/GenBank/DDBJ databases">
        <title>Genomics analysis of Aphanomyces spp. identifies a new class of oomycete effector associated with host adaptation.</title>
        <authorList>
            <person name="Gaulin E."/>
        </authorList>
    </citation>
    <scope>NUCLEOTIDE SEQUENCE</scope>
    <source>
        <strain evidence="3">CBS 578.67</strain>
    </source>
</reference>
<protein>
    <recommendedName>
        <fullName evidence="4">RxLR effector protein</fullName>
    </recommendedName>
</protein>
<dbReference type="AlphaFoldDB" id="A0A6A4XMI0"/>
<organism evidence="3">
    <name type="scientific">Aphanomyces stellatus</name>
    <dbReference type="NCBI Taxonomy" id="120398"/>
    <lineage>
        <taxon>Eukaryota</taxon>
        <taxon>Sar</taxon>
        <taxon>Stramenopiles</taxon>
        <taxon>Oomycota</taxon>
        <taxon>Saprolegniomycetes</taxon>
        <taxon>Saprolegniales</taxon>
        <taxon>Verrucalvaceae</taxon>
        <taxon>Aphanomyces</taxon>
    </lineage>
</organism>